<dbReference type="EMBL" id="JACDUP010000002">
    <property type="protein sequence ID" value="MBA2869331.1"/>
    <property type="molecule type" value="Genomic_DNA"/>
</dbReference>
<protein>
    <submittedName>
        <fullName evidence="3">Energy-coupling factor transport system substrate-specific component</fullName>
    </submittedName>
</protein>
<dbReference type="NCBIfam" id="NF045596">
    <property type="entry name" value="ECF_S_CD3073"/>
    <property type="match status" value="1"/>
</dbReference>
<evidence type="ECO:0000313" key="5">
    <source>
        <dbReference type="Proteomes" id="UP000571751"/>
    </source>
</evidence>
<proteinExistence type="predicted"/>
<feature type="transmembrane region" description="Helical" evidence="1">
    <location>
        <begin position="101"/>
        <end position="123"/>
    </location>
</feature>
<dbReference type="AlphaFoldDB" id="A0A7J9PUT1"/>
<dbReference type="EMBL" id="JACDUI010000002">
    <property type="protein sequence ID" value="MBA2840506.1"/>
    <property type="molecule type" value="Genomic_DNA"/>
</dbReference>
<reference evidence="4 5" key="1">
    <citation type="submission" date="2020-07" db="EMBL/GenBank/DDBJ databases">
        <title>Genomic Encyclopedia of Type Strains, Phase IV (KMG-V): Genome sequencing to study the core and pangenomes of soil and plant-associated prokaryotes.</title>
        <authorList>
            <person name="Whitman W."/>
        </authorList>
    </citation>
    <scope>NUCLEOTIDE SEQUENCE [LARGE SCALE GENOMIC DNA]</scope>
    <source>
        <strain evidence="2 4">A4</strain>
        <strain evidence="3 5">C14</strain>
    </source>
</reference>
<sequence length="186" mass="19565">MDKKVLYMTTIPVGIAINAIGGQIATFLKLPIFLDSIGTVLSGFLLGPVGGALVGFFTNILLGFMLDPSYIPFSVVNIVIGLVSGYVAVKHGINLKNSIIVGLVLAIIAPMVGTPIAVYLYGGLVGGGVDLLTAVFLHSGQDIFSSAFLARIPANLVDKLLSCILVYYLIKPFPKDILSELGVKVN</sequence>
<feature type="transmembrane region" description="Helical" evidence="1">
    <location>
        <begin position="70"/>
        <end position="89"/>
    </location>
</feature>
<keyword evidence="1" id="KW-0812">Transmembrane</keyword>
<dbReference type="InterPro" id="IPR024529">
    <property type="entry name" value="ECF_trnsprt_substrate-spec"/>
</dbReference>
<feature type="transmembrane region" description="Helical" evidence="1">
    <location>
        <begin position="6"/>
        <end position="28"/>
    </location>
</feature>
<evidence type="ECO:0000313" key="2">
    <source>
        <dbReference type="EMBL" id="MBA2840506.1"/>
    </source>
</evidence>
<evidence type="ECO:0000313" key="3">
    <source>
        <dbReference type="EMBL" id="MBA2869331.1"/>
    </source>
</evidence>
<accession>A0A7J9PUT1</accession>
<dbReference type="Proteomes" id="UP000563838">
    <property type="component" value="Unassembled WGS sequence"/>
</dbReference>
<feature type="transmembrane region" description="Helical" evidence="1">
    <location>
        <begin position="40"/>
        <end position="64"/>
    </location>
</feature>
<gene>
    <name evidence="2" type="ORF">HNP87_001038</name>
    <name evidence="3" type="ORF">HNP95_001510</name>
</gene>
<dbReference type="RefSeq" id="WP_181488055.1">
    <property type="nucleotide sequence ID" value="NZ_JACDUI010000002.1"/>
</dbReference>
<evidence type="ECO:0000256" key="1">
    <source>
        <dbReference type="SAM" id="Phobius"/>
    </source>
</evidence>
<dbReference type="GO" id="GO:0022857">
    <property type="term" value="F:transmembrane transporter activity"/>
    <property type="evidence" value="ECO:0007669"/>
    <property type="project" value="InterPro"/>
</dbReference>
<organism evidence="3 5">
    <name type="scientific">Methanococcus maripaludis</name>
    <name type="common">Methanococcus deltae</name>
    <dbReference type="NCBI Taxonomy" id="39152"/>
    <lineage>
        <taxon>Archaea</taxon>
        <taxon>Methanobacteriati</taxon>
        <taxon>Methanobacteriota</taxon>
        <taxon>Methanomada group</taxon>
        <taxon>Methanococci</taxon>
        <taxon>Methanococcales</taxon>
        <taxon>Methanococcaceae</taxon>
        <taxon>Methanococcus</taxon>
    </lineage>
</organism>
<keyword evidence="1" id="KW-1133">Transmembrane helix</keyword>
<dbReference type="Gene3D" id="1.10.1760.20">
    <property type="match status" value="1"/>
</dbReference>
<dbReference type="Pfam" id="PF12822">
    <property type="entry name" value="ECF_trnsprt"/>
    <property type="match status" value="1"/>
</dbReference>
<comment type="caution">
    <text evidence="3">The sequence shown here is derived from an EMBL/GenBank/DDBJ whole genome shotgun (WGS) entry which is preliminary data.</text>
</comment>
<keyword evidence="1" id="KW-0472">Membrane</keyword>
<name>A0A7J9PUT1_METMI</name>
<evidence type="ECO:0000313" key="4">
    <source>
        <dbReference type="Proteomes" id="UP000563838"/>
    </source>
</evidence>
<dbReference type="Proteomes" id="UP000571751">
    <property type="component" value="Unassembled WGS sequence"/>
</dbReference>